<evidence type="ECO:0000256" key="4">
    <source>
        <dbReference type="ARBA" id="ARBA00023163"/>
    </source>
</evidence>
<dbReference type="InterPro" id="IPR003316">
    <property type="entry name" value="E2F_WHTH_DNA-bd_dom"/>
</dbReference>
<name>A0AAD3E5L9_9CHLO</name>
<dbReference type="CDD" id="cd14660">
    <property type="entry name" value="E2F_DD"/>
    <property type="match status" value="1"/>
</dbReference>
<feature type="compositionally biased region" description="Basic and acidic residues" evidence="6">
    <location>
        <begin position="51"/>
        <end position="69"/>
    </location>
</feature>
<protein>
    <recommendedName>
        <fullName evidence="7">E2F/DP family winged-helix DNA-binding domain-containing protein</fullName>
    </recommendedName>
</protein>
<gene>
    <name evidence="8" type="ORF">Agub_g15725</name>
</gene>
<evidence type="ECO:0000256" key="5">
    <source>
        <dbReference type="RuleBase" id="RU003796"/>
    </source>
</evidence>
<keyword evidence="3 5" id="KW-0238">DNA-binding</keyword>
<feature type="compositionally biased region" description="Acidic residues" evidence="6">
    <location>
        <begin position="96"/>
        <end position="105"/>
    </location>
</feature>
<dbReference type="AlphaFoldDB" id="A0AAD3E5L9"/>
<feature type="compositionally biased region" description="Basic and acidic residues" evidence="6">
    <location>
        <begin position="207"/>
        <end position="225"/>
    </location>
</feature>
<feature type="compositionally biased region" description="Low complexity" evidence="6">
    <location>
        <begin position="326"/>
        <end position="346"/>
    </location>
</feature>
<dbReference type="Gene3D" id="1.10.10.10">
    <property type="entry name" value="Winged helix-like DNA-binding domain superfamily/Winged helix DNA-binding domain"/>
    <property type="match status" value="1"/>
</dbReference>
<dbReference type="SUPFAM" id="SSF46785">
    <property type="entry name" value="Winged helix' DNA-binding domain"/>
    <property type="match status" value="1"/>
</dbReference>
<keyword evidence="5" id="KW-0539">Nucleus</keyword>
<dbReference type="GO" id="GO:0000981">
    <property type="term" value="F:DNA-binding transcription factor activity, RNA polymerase II-specific"/>
    <property type="evidence" value="ECO:0007669"/>
    <property type="project" value="TreeGrafter"/>
</dbReference>
<dbReference type="SUPFAM" id="SSF144074">
    <property type="entry name" value="E2F-DP heterodimerization region"/>
    <property type="match status" value="1"/>
</dbReference>
<feature type="compositionally biased region" description="Basic and acidic residues" evidence="6">
    <location>
        <begin position="1"/>
        <end position="10"/>
    </location>
</feature>
<dbReference type="InterPro" id="IPR036390">
    <property type="entry name" value="WH_DNA-bd_sf"/>
</dbReference>
<dbReference type="InterPro" id="IPR032198">
    <property type="entry name" value="E2F_CC-MB"/>
</dbReference>
<comment type="similarity">
    <text evidence="1 5">Belongs to the E2F/DP family.</text>
</comment>
<evidence type="ECO:0000256" key="3">
    <source>
        <dbReference type="ARBA" id="ARBA00023125"/>
    </source>
</evidence>
<keyword evidence="2 5" id="KW-0805">Transcription regulation</keyword>
<sequence length="553" mass="57073">MDERPQKRPNPDSSLYEAPAKRQATGAHYGAGSQVRPFSCCQGTASAFEDFARKTHSPDKEQANDEPRPRMPKLRHKLSEPTDEQDSDQDQSSYGDGEDDAEDEPQSTSEHHTPSRSAKRKAGRGAGSPGSLTSGCRHDCSLGMLTKKFLTLIDDAADGILDLNKAAETLKVQKRRIYDITNVLEGVGLIEKKSKNNIRWRGASAAADRETEPESNRLRQDMKSLEDQERSLDDHIRYMTTAIQSLSDNPLNKPRLYVTDEDVTSLPCFANDTIFAVKAPPGTTLEVPDPREAADPRDGGQMRYRIILRSTKGPIDVYLVQHTNNGGTTSQQAAAPTASAEPAGSTVGTAGIGSTAAAAVTAGGGTTCGGSAAGASGMAAAGGVPSAPPTVVKPEPSGASGQHGGNSPAYPFQALHHAGSALPTTTGPVAAGAAAAANHSTFNNGASSFFNSAYNSPTAAQAGGDPLSMPPLPGTATAAGAAAGGAGPLGAGVGHSPGLPGRLSSEVDAVAWYDESAQEPPLLGFYSYDQDENFFATGLGGDPLGGAGGAYGS</sequence>
<keyword evidence="4 5" id="KW-0804">Transcription</keyword>
<dbReference type="InterPro" id="IPR015633">
    <property type="entry name" value="E2F"/>
</dbReference>
<dbReference type="Pfam" id="PF16421">
    <property type="entry name" value="E2F_CC-MB"/>
    <property type="match status" value="1"/>
</dbReference>
<organism evidence="8 9">
    <name type="scientific">Astrephomene gubernaculifera</name>
    <dbReference type="NCBI Taxonomy" id="47775"/>
    <lineage>
        <taxon>Eukaryota</taxon>
        <taxon>Viridiplantae</taxon>
        <taxon>Chlorophyta</taxon>
        <taxon>core chlorophytes</taxon>
        <taxon>Chlorophyceae</taxon>
        <taxon>CS clade</taxon>
        <taxon>Chlamydomonadales</taxon>
        <taxon>Astrephomenaceae</taxon>
        <taxon>Astrephomene</taxon>
    </lineage>
</organism>
<dbReference type="PANTHER" id="PTHR12081:SF18">
    <property type="entry name" value="TRANSCRIPTION FACTOR E2F2-RELATED"/>
    <property type="match status" value="1"/>
</dbReference>
<feature type="region of interest" description="Disordered" evidence="6">
    <location>
        <begin position="201"/>
        <end position="225"/>
    </location>
</feature>
<evidence type="ECO:0000256" key="6">
    <source>
        <dbReference type="SAM" id="MobiDB-lite"/>
    </source>
</evidence>
<comment type="subcellular location">
    <subcellularLocation>
        <location evidence="5">Nucleus</location>
    </subcellularLocation>
</comment>
<keyword evidence="9" id="KW-1185">Reference proteome</keyword>
<dbReference type="EMBL" id="BMAR01000083">
    <property type="protein sequence ID" value="GFR53033.1"/>
    <property type="molecule type" value="Genomic_DNA"/>
</dbReference>
<evidence type="ECO:0000313" key="8">
    <source>
        <dbReference type="EMBL" id="GFR53033.1"/>
    </source>
</evidence>
<dbReference type="Gene3D" id="6.10.250.540">
    <property type="match status" value="1"/>
</dbReference>
<evidence type="ECO:0000256" key="1">
    <source>
        <dbReference type="ARBA" id="ARBA00010940"/>
    </source>
</evidence>
<dbReference type="FunFam" id="1.10.10.10:FF:000008">
    <property type="entry name" value="E2F transcription factor 1"/>
    <property type="match status" value="1"/>
</dbReference>
<feature type="region of interest" description="Disordered" evidence="6">
    <location>
        <begin position="322"/>
        <end position="346"/>
    </location>
</feature>
<evidence type="ECO:0000259" key="7">
    <source>
        <dbReference type="SMART" id="SM01372"/>
    </source>
</evidence>
<proteinExistence type="inferred from homology"/>
<evidence type="ECO:0000313" key="9">
    <source>
        <dbReference type="Proteomes" id="UP001054857"/>
    </source>
</evidence>
<dbReference type="InterPro" id="IPR037241">
    <property type="entry name" value="E2F-DP_heterodim"/>
</dbReference>
<dbReference type="GO" id="GO:0000978">
    <property type="term" value="F:RNA polymerase II cis-regulatory region sequence-specific DNA binding"/>
    <property type="evidence" value="ECO:0007669"/>
    <property type="project" value="InterPro"/>
</dbReference>
<comment type="caution">
    <text evidence="8">The sequence shown here is derived from an EMBL/GenBank/DDBJ whole genome shotgun (WGS) entry which is preliminary data.</text>
</comment>
<feature type="region of interest" description="Disordered" evidence="6">
    <location>
        <begin position="373"/>
        <end position="412"/>
    </location>
</feature>
<feature type="region of interest" description="Disordered" evidence="6">
    <location>
        <begin position="1"/>
        <end position="38"/>
    </location>
</feature>
<reference evidence="8 9" key="1">
    <citation type="journal article" date="2021" name="Sci. Rep.">
        <title>Genome sequencing of the multicellular alga Astrephomene provides insights into convergent evolution of germ-soma differentiation.</title>
        <authorList>
            <person name="Yamashita S."/>
            <person name="Yamamoto K."/>
            <person name="Matsuzaki R."/>
            <person name="Suzuki S."/>
            <person name="Yamaguchi H."/>
            <person name="Hirooka S."/>
            <person name="Minakuchi Y."/>
            <person name="Miyagishima S."/>
            <person name="Kawachi M."/>
            <person name="Toyoda A."/>
            <person name="Nozaki H."/>
        </authorList>
    </citation>
    <scope>NUCLEOTIDE SEQUENCE [LARGE SCALE GENOMIC DNA]</scope>
    <source>
        <strain evidence="8 9">NIES-4017</strain>
    </source>
</reference>
<dbReference type="GO" id="GO:0046983">
    <property type="term" value="F:protein dimerization activity"/>
    <property type="evidence" value="ECO:0007669"/>
    <property type="project" value="InterPro"/>
</dbReference>
<feature type="compositionally biased region" description="Low complexity" evidence="6">
    <location>
        <begin position="373"/>
        <end position="392"/>
    </location>
</feature>
<dbReference type="InterPro" id="IPR036388">
    <property type="entry name" value="WH-like_DNA-bd_sf"/>
</dbReference>
<dbReference type="Pfam" id="PF02319">
    <property type="entry name" value="WHD_E2F_TDP"/>
    <property type="match status" value="1"/>
</dbReference>
<accession>A0AAD3E5L9</accession>
<dbReference type="GO" id="GO:0090575">
    <property type="term" value="C:RNA polymerase II transcription regulator complex"/>
    <property type="evidence" value="ECO:0007669"/>
    <property type="project" value="TreeGrafter"/>
</dbReference>
<feature type="domain" description="E2F/DP family winged-helix DNA-binding" evidence="7">
    <location>
        <begin position="137"/>
        <end position="202"/>
    </location>
</feature>
<feature type="region of interest" description="Disordered" evidence="6">
    <location>
        <begin position="51"/>
        <end position="137"/>
    </location>
</feature>
<dbReference type="PANTHER" id="PTHR12081">
    <property type="entry name" value="TRANSCRIPTION FACTOR E2F"/>
    <property type="match status" value="1"/>
</dbReference>
<feature type="region of interest" description="Disordered" evidence="6">
    <location>
        <begin position="460"/>
        <end position="482"/>
    </location>
</feature>
<dbReference type="Proteomes" id="UP001054857">
    <property type="component" value="Unassembled WGS sequence"/>
</dbReference>
<evidence type="ECO:0000256" key="2">
    <source>
        <dbReference type="ARBA" id="ARBA00023015"/>
    </source>
</evidence>
<dbReference type="SMART" id="SM01372">
    <property type="entry name" value="E2F_TDP"/>
    <property type="match status" value="1"/>
</dbReference>